<proteinExistence type="predicted"/>
<protein>
    <submittedName>
        <fullName evidence="1">Uncharacterized protein</fullName>
    </submittedName>
</protein>
<evidence type="ECO:0000313" key="1">
    <source>
        <dbReference type="EMBL" id="TQV74162.1"/>
    </source>
</evidence>
<keyword evidence="2" id="KW-1185">Reference proteome</keyword>
<accession>A0A545TAB8</accession>
<dbReference type="EMBL" id="VHSG01000017">
    <property type="protein sequence ID" value="TQV74162.1"/>
    <property type="molecule type" value="Genomic_DNA"/>
</dbReference>
<sequence>MDNQTTFGTYSARTQVETHNNPHFCVDFGRRTVDGKHLSWLWVFPLGKVGQVNKVLVEEPTYIWTKQHIITAYNEAGNPDLVMWTRHVEKYSELAITFCLPFPDVRQNGCNIL</sequence>
<organism evidence="1 2">
    <name type="scientific">Exilibacterium tricleocarpae</name>
    <dbReference type="NCBI Taxonomy" id="2591008"/>
    <lineage>
        <taxon>Bacteria</taxon>
        <taxon>Pseudomonadati</taxon>
        <taxon>Pseudomonadota</taxon>
        <taxon>Gammaproteobacteria</taxon>
        <taxon>Cellvibrionales</taxon>
        <taxon>Cellvibrionaceae</taxon>
        <taxon>Exilibacterium</taxon>
    </lineage>
</organism>
<evidence type="ECO:0000313" key="2">
    <source>
        <dbReference type="Proteomes" id="UP000319732"/>
    </source>
</evidence>
<dbReference type="AlphaFoldDB" id="A0A545TAB8"/>
<name>A0A545TAB8_9GAMM</name>
<reference evidence="1 2" key="1">
    <citation type="submission" date="2019-06" db="EMBL/GenBank/DDBJ databases">
        <title>Whole genome sequence for Cellvibrionaceae sp. R142.</title>
        <authorList>
            <person name="Wang G."/>
        </authorList>
    </citation>
    <scope>NUCLEOTIDE SEQUENCE [LARGE SCALE GENOMIC DNA]</scope>
    <source>
        <strain evidence="1 2">R142</strain>
    </source>
</reference>
<comment type="caution">
    <text evidence="1">The sequence shown here is derived from an EMBL/GenBank/DDBJ whole genome shotgun (WGS) entry which is preliminary data.</text>
</comment>
<dbReference type="Proteomes" id="UP000319732">
    <property type="component" value="Unassembled WGS sequence"/>
</dbReference>
<gene>
    <name evidence="1" type="ORF">FKG94_16260</name>
</gene>